<gene>
    <name evidence="2" type="ORF">S12H4_37380</name>
</gene>
<protein>
    <recommendedName>
        <fullName evidence="1">Response receiver domain-containing protein</fullName>
    </recommendedName>
</protein>
<dbReference type="AlphaFoldDB" id="X1T0L5"/>
<sequence>IDSFATKGIICSILRPDESDEETLVETISKLALEADIIIIDWSLGDNGEKAKKIIIKILHSDSDIPEQLRLIAIYTGNPDIANISKELKSVLKECSINDDGFSMYTPTLRVSIYAKPQTSVPKNYSKRIIAFENLADKMTEEFTAMTAGLVSNSVLESLAKIRKNTHKILRNFSGDLDAPYLTHRALLDKPTDAEDYITTLIVEELQAILEERSIGKTSDMNWIKDWLKGNADIENKFKIKDETSVKEFTLKDICDLLKDGFNNWKK</sequence>
<evidence type="ECO:0000259" key="1">
    <source>
        <dbReference type="Pfam" id="PF19192"/>
    </source>
</evidence>
<evidence type="ECO:0000313" key="2">
    <source>
        <dbReference type="EMBL" id="GAI98857.1"/>
    </source>
</evidence>
<organism evidence="2">
    <name type="scientific">marine sediment metagenome</name>
    <dbReference type="NCBI Taxonomy" id="412755"/>
    <lineage>
        <taxon>unclassified sequences</taxon>
        <taxon>metagenomes</taxon>
        <taxon>ecological metagenomes</taxon>
    </lineage>
</organism>
<feature type="non-terminal residue" evidence="2">
    <location>
        <position position="267"/>
    </location>
</feature>
<feature type="domain" description="Response receiver" evidence="1">
    <location>
        <begin position="1"/>
        <end position="119"/>
    </location>
</feature>
<dbReference type="InterPro" id="IPR043834">
    <property type="entry name" value="REC"/>
</dbReference>
<accession>X1T0L5</accession>
<comment type="caution">
    <text evidence="2">The sequence shown here is derived from an EMBL/GenBank/DDBJ whole genome shotgun (WGS) entry which is preliminary data.</text>
</comment>
<name>X1T0L5_9ZZZZ</name>
<dbReference type="EMBL" id="BARW01022388">
    <property type="protein sequence ID" value="GAI98857.1"/>
    <property type="molecule type" value="Genomic_DNA"/>
</dbReference>
<dbReference type="Pfam" id="PF19192">
    <property type="entry name" value="Response_reg_2"/>
    <property type="match status" value="1"/>
</dbReference>
<reference evidence="2" key="1">
    <citation type="journal article" date="2014" name="Front. Microbiol.">
        <title>High frequency of phylogenetically diverse reductive dehalogenase-homologous genes in deep subseafloor sedimentary metagenomes.</title>
        <authorList>
            <person name="Kawai M."/>
            <person name="Futagami T."/>
            <person name="Toyoda A."/>
            <person name="Takaki Y."/>
            <person name="Nishi S."/>
            <person name="Hori S."/>
            <person name="Arai W."/>
            <person name="Tsubouchi T."/>
            <person name="Morono Y."/>
            <person name="Uchiyama I."/>
            <person name="Ito T."/>
            <person name="Fujiyama A."/>
            <person name="Inagaki F."/>
            <person name="Takami H."/>
        </authorList>
    </citation>
    <scope>NUCLEOTIDE SEQUENCE</scope>
    <source>
        <strain evidence="2">Expedition CK06-06</strain>
    </source>
</reference>
<feature type="non-terminal residue" evidence="2">
    <location>
        <position position="1"/>
    </location>
</feature>
<proteinExistence type="predicted"/>